<dbReference type="STRING" id="282301.A0A267DFY5"/>
<proteinExistence type="predicted"/>
<dbReference type="Gene3D" id="2.30.30.30">
    <property type="match status" value="1"/>
</dbReference>
<organism evidence="2 3">
    <name type="scientific">Macrostomum lignano</name>
    <dbReference type="NCBI Taxonomy" id="282301"/>
    <lineage>
        <taxon>Eukaryota</taxon>
        <taxon>Metazoa</taxon>
        <taxon>Spiralia</taxon>
        <taxon>Lophotrochozoa</taxon>
        <taxon>Platyhelminthes</taxon>
        <taxon>Rhabditophora</taxon>
        <taxon>Macrostomorpha</taxon>
        <taxon>Macrostomida</taxon>
        <taxon>Macrostomidae</taxon>
        <taxon>Macrostomum</taxon>
    </lineage>
</organism>
<dbReference type="AlphaFoldDB" id="A0A267DFY5"/>
<keyword evidence="3" id="KW-1185">Reference proteome</keyword>
<dbReference type="GO" id="GO:0043022">
    <property type="term" value="F:ribosome binding"/>
    <property type="evidence" value="ECO:0007669"/>
    <property type="project" value="InterPro"/>
</dbReference>
<dbReference type="OrthoDB" id="9975114at2759"/>
<dbReference type="InterPro" id="IPR008991">
    <property type="entry name" value="Translation_prot_SH3-like_sf"/>
</dbReference>
<protein>
    <recommendedName>
        <fullName evidence="1">Translation initiation factor 5A-like N-terminal domain-containing protein</fullName>
    </recommendedName>
</protein>
<dbReference type="InterPro" id="IPR012340">
    <property type="entry name" value="NA-bd_OB-fold"/>
</dbReference>
<dbReference type="GO" id="GO:0003723">
    <property type="term" value="F:RNA binding"/>
    <property type="evidence" value="ECO:0007669"/>
    <property type="project" value="InterPro"/>
</dbReference>
<comment type="caution">
    <text evidence="2">The sequence shown here is derived from an EMBL/GenBank/DDBJ whole genome shotgun (WGS) entry which is preliminary data.</text>
</comment>
<evidence type="ECO:0000259" key="1">
    <source>
        <dbReference type="Pfam" id="PF21485"/>
    </source>
</evidence>
<dbReference type="GO" id="GO:0045901">
    <property type="term" value="P:positive regulation of translational elongation"/>
    <property type="evidence" value="ECO:0007669"/>
    <property type="project" value="InterPro"/>
</dbReference>
<evidence type="ECO:0000313" key="3">
    <source>
        <dbReference type="Proteomes" id="UP000215902"/>
    </source>
</evidence>
<dbReference type="InterPro" id="IPR048670">
    <property type="entry name" value="IF5A-like_N"/>
</dbReference>
<dbReference type="PIRSF" id="PIRSF003025">
    <property type="entry name" value="eIF5A"/>
    <property type="match status" value="1"/>
</dbReference>
<dbReference type="PANTHER" id="PTHR11673">
    <property type="entry name" value="TRANSLATION INITIATION FACTOR 5A FAMILY MEMBER"/>
    <property type="match status" value="1"/>
</dbReference>
<dbReference type="EMBL" id="NIVC01004387">
    <property type="protein sequence ID" value="PAA47627.1"/>
    <property type="molecule type" value="Genomic_DNA"/>
</dbReference>
<dbReference type="Gene3D" id="2.40.50.140">
    <property type="entry name" value="Nucleic acid-binding proteins"/>
    <property type="match status" value="1"/>
</dbReference>
<dbReference type="SUPFAM" id="SSF50104">
    <property type="entry name" value="Translation proteins SH3-like domain"/>
    <property type="match status" value="1"/>
</dbReference>
<dbReference type="InterPro" id="IPR001884">
    <property type="entry name" value="IF5A-like"/>
</dbReference>
<reference evidence="2 3" key="1">
    <citation type="submission" date="2017-06" db="EMBL/GenBank/DDBJ databases">
        <title>A platform for efficient transgenesis in Macrostomum lignano, a flatworm model organism for stem cell research.</title>
        <authorList>
            <person name="Berezikov E."/>
        </authorList>
    </citation>
    <scope>NUCLEOTIDE SEQUENCE [LARGE SCALE GENOMIC DNA]</scope>
    <source>
        <strain evidence="2">DV1</strain>
        <tissue evidence="2">Whole organism</tissue>
    </source>
</reference>
<gene>
    <name evidence="2" type="ORF">BOX15_Mlig028547g2</name>
</gene>
<dbReference type="NCBIfam" id="TIGR00037">
    <property type="entry name" value="eIF_5A"/>
    <property type="match status" value="1"/>
</dbReference>
<evidence type="ECO:0000313" key="2">
    <source>
        <dbReference type="EMBL" id="PAA47627.1"/>
    </source>
</evidence>
<accession>A0A267DFY5</accession>
<dbReference type="GO" id="GO:0003746">
    <property type="term" value="F:translation elongation factor activity"/>
    <property type="evidence" value="ECO:0007669"/>
    <property type="project" value="InterPro"/>
</dbReference>
<feature type="domain" description="Translation initiation factor 5A-like N-terminal" evidence="1">
    <location>
        <begin position="32"/>
        <end position="86"/>
    </location>
</feature>
<dbReference type="Pfam" id="PF21485">
    <property type="entry name" value="IF5A-like_N"/>
    <property type="match status" value="1"/>
</dbReference>
<dbReference type="InterPro" id="IPR014722">
    <property type="entry name" value="Rib_uL2_dom2"/>
</dbReference>
<dbReference type="Proteomes" id="UP000215902">
    <property type="component" value="Unassembled WGS sequence"/>
</dbReference>
<sequence>MASSRRSKAVHSEIKMETAADSADEGLRYDNVRCSELRVKGFVLIGGRPCKIVEMSSSKTGKHGSCKIHLVAIDVFTGKKRVTANTSSDVVQVPLVEKRECQLVRIVMNNDDDSRDPGQLLVAEKSGSTATVGLCPDKAAQLLEATRHCIRDDNEYPVIVTVMSAMGEEAAVAVRRARERGK</sequence>
<name>A0A267DFY5_9PLAT</name>